<keyword evidence="2" id="KW-0472">Membrane</keyword>
<keyword evidence="2" id="KW-0812">Transmembrane</keyword>
<evidence type="ECO:0000313" key="4">
    <source>
        <dbReference type="Proteomes" id="UP000306340"/>
    </source>
</evidence>
<dbReference type="Proteomes" id="UP000306340">
    <property type="component" value="Unassembled WGS sequence"/>
</dbReference>
<comment type="caution">
    <text evidence="3">The sequence shown here is derived from an EMBL/GenBank/DDBJ whole genome shotgun (WGS) entry which is preliminary data.</text>
</comment>
<name>A0A4U0YYV9_9RHOB</name>
<sequence length="100" mass="11148">MTRRDTDMAEDVQGNGHEPSPGEYDRLTPDVRALMVAAKAKTRTDRSERRAAARARAEAARLRKNNQRKGRDRATLAALVILIVALWVVAALVVRWGMPI</sequence>
<organism evidence="3 4">
    <name type="scientific">Cereibacter changlensis</name>
    <dbReference type="NCBI Taxonomy" id="402884"/>
    <lineage>
        <taxon>Bacteria</taxon>
        <taxon>Pseudomonadati</taxon>
        <taxon>Pseudomonadota</taxon>
        <taxon>Alphaproteobacteria</taxon>
        <taxon>Rhodobacterales</taxon>
        <taxon>Paracoccaceae</taxon>
        <taxon>Cereibacter</taxon>
    </lineage>
</organism>
<evidence type="ECO:0000313" key="3">
    <source>
        <dbReference type="EMBL" id="TKA95284.1"/>
    </source>
</evidence>
<feature type="transmembrane region" description="Helical" evidence="2">
    <location>
        <begin position="74"/>
        <end position="98"/>
    </location>
</feature>
<dbReference type="EMBL" id="SWAU01000205">
    <property type="protein sequence ID" value="TKA95284.1"/>
    <property type="molecule type" value="Genomic_DNA"/>
</dbReference>
<proteinExistence type="predicted"/>
<keyword evidence="2" id="KW-1133">Transmembrane helix</keyword>
<protein>
    <submittedName>
        <fullName evidence="3">Uncharacterized protein</fullName>
    </submittedName>
</protein>
<dbReference type="AlphaFoldDB" id="A0A4U0YYV9"/>
<evidence type="ECO:0000256" key="2">
    <source>
        <dbReference type="SAM" id="Phobius"/>
    </source>
</evidence>
<dbReference type="RefSeq" id="WP_136793736.1">
    <property type="nucleotide sequence ID" value="NZ_SWAU01000205.1"/>
</dbReference>
<evidence type="ECO:0000256" key="1">
    <source>
        <dbReference type="SAM" id="MobiDB-lite"/>
    </source>
</evidence>
<gene>
    <name evidence="3" type="ORF">FAZ78_17640</name>
</gene>
<feature type="compositionally biased region" description="Basic and acidic residues" evidence="1">
    <location>
        <begin position="42"/>
        <end position="61"/>
    </location>
</feature>
<reference evidence="3 4" key="1">
    <citation type="submission" date="2019-04" db="EMBL/GenBank/DDBJ databases">
        <title>Crypto-aerobic microbial life in anoxic (sulfidic) marine sediments.</title>
        <authorList>
            <person name="Bhattacharya S."/>
            <person name="Roy C."/>
            <person name="Mondal N."/>
            <person name="Sarkar J."/>
            <person name="Mandal S."/>
            <person name="Rameez M.J."/>
            <person name="Ghosh W."/>
        </authorList>
    </citation>
    <scope>NUCLEOTIDE SEQUENCE [LARGE SCALE GENOMIC DNA]</scope>
    <source>
        <strain evidence="3 4">SBBC</strain>
    </source>
</reference>
<feature type="region of interest" description="Disordered" evidence="1">
    <location>
        <begin position="1"/>
        <end position="26"/>
    </location>
</feature>
<feature type="region of interest" description="Disordered" evidence="1">
    <location>
        <begin position="38"/>
        <end position="69"/>
    </location>
</feature>
<accession>A0A4U0YYV9</accession>